<evidence type="ECO:0000256" key="4">
    <source>
        <dbReference type="ARBA" id="ARBA00022763"/>
    </source>
</evidence>
<comment type="similarity">
    <text evidence="1 9 10">Belongs to the eukaryotic RecA-like protein family.</text>
</comment>
<feature type="domain" description="RecA family profile 2" evidence="12">
    <location>
        <begin position="256"/>
        <end position="318"/>
    </location>
</feature>
<dbReference type="HAMAP" id="MF_00348">
    <property type="entry name" value="RadA_arch"/>
    <property type="match status" value="1"/>
</dbReference>
<dbReference type="Gene3D" id="3.40.50.300">
    <property type="entry name" value="P-loop containing nucleotide triphosphate hydrolases"/>
    <property type="match status" value="1"/>
</dbReference>
<dbReference type="AlphaFoldDB" id="A0A7C4E0E4"/>
<keyword evidence="7 9" id="KW-0233">DNA recombination</keyword>
<dbReference type="NCBIfam" id="TIGR02236">
    <property type="entry name" value="recomb_radA"/>
    <property type="match status" value="1"/>
</dbReference>
<organism evidence="14">
    <name type="scientific">Caldiarchaeum subterraneum</name>
    <dbReference type="NCBI Taxonomy" id="311458"/>
    <lineage>
        <taxon>Archaea</taxon>
        <taxon>Nitrososphaerota</taxon>
        <taxon>Candidatus Caldarchaeales</taxon>
        <taxon>Candidatus Caldarchaeaceae</taxon>
        <taxon>Candidatus Caldarchaeum</taxon>
    </lineage>
</organism>
<dbReference type="SUPFAM" id="SSF47794">
    <property type="entry name" value="Rad51 N-terminal domain-like"/>
    <property type="match status" value="1"/>
</dbReference>
<dbReference type="InterPro" id="IPR027417">
    <property type="entry name" value="P-loop_NTPase"/>
</dbReference>
<dbReference type="PANTHER" id="PTHR22942:SF30">
    <property type="entry name" value="MEIOTIC RECOMBINATION PROTEIN DMC1_LIM15 HOMOLOG"/>
    <property type="match status" value="1"/>
</dbReference>
<dbReference type="GO" id="GO:0006281">
    <property type="term" value="P:DNA repair"/>
    <property type="evidence" value="ECO:0007669"/>
    <property type="project" value="UniProtKB-UniRule"/>
</dbReference>
<dbReference type="EMBL" id="DTAD01000021">
    <property type="protein sequence ID" value="HGN89858.1"/>
    <property type="molecule type" value="Genomic_DNA"/>
</dbReference>
<accession>A0A7C4E0E4</accession>
<dbReference type="NCBIfam" id="NF003301">
    <property type="entry name" value="PRK04301.1"/>
    <property type="match status" value="1"/>
</dbReference>
<dbReference type="InterPro" id="IPR011938">
    <property type="entry name" value="DNA_recomb/repair_RadA"/>
</dbReference>
<evidence type="ECO:0000256" key="1">
    <source>
        <dbReference type="ARBA" id="ARBA00008050"/>
    </source>
</evidence>
<evidence type="ECO:0000313" key="14">
    <source>
        <dbReference type="EMBL" id="HGN89858.1"/>
    </source>
</evidence>
<evidence type="ECO:0000313" key="13">
    <source>
        <dbReference type="EMBL" id="HGL41202.1"/>
    </source>
</evidence>
<protein>
    <recommendedName>
        <fullName evidence="2 9">DNA repair and recombination protein RadA</fullName>
    </recommendedName>
</protein>
<dbReference type="Pfam" id="PF14520">
    <property type="entry name" value="HHH_5"/>
    <property type="match status" value="1"/>
</dbReference>
<dbReference type="Pfam" id="PF08423">
    <property type="entry name" value="Rad51"/>
    <property type="match status" value="1"/>
</dbReference>
<evidence type="ECO:0000259" key="11">
    <source>
        <dbReference type="PROSITE" id="PS50162"/>
    </source>
</evidence>
<dbReference type="GO" id="GO:0005524">
    <property type="term" value="F:ATP binding"/>
    <property type="evidence" value="ECO:0007669"/>
    <property type="project" value="UniProtKB-UniRule"/>
</dbReference>
<dbReference type="InterPro" id="IPR003593">
    <property type="entry name" value="AAA+_ATPase"/>
</dbReference>
<comment type="function">
    <text evidence="8 9 10">Involved in DNA repair and in homologous recombination. Binds and assemble on single-stranded DNA to form a nucleoprotein filament. Hydrolyzes ATP in a ssDNA-dependent manner and promotes DNA strand exchange between homologous DNA molecules.</text>
</comment>
<sequence length="320" mass="35350">MSQRYNDIEELPGVSAKLAEKLRELGYSTVESIATATVSELVAAGVDEEHASRIISAAREGIEIAWVTAKELAEIKTNIGRITTGSTRLDLLIGGGVETQAITEFFGEFGSGKSQICHQLAVNVQLPVRRGGLDGSALYIDTENTFRPERVTSMANSLGLNADEVLERIIYAEAYTSDHQILLVEKADKIIKEKNVKLIIVDSLTSHFRSEYLGRQLLPERQQKLNKHMHKLIRLCRAFNIAAVVTNQVMSRPDDIFSTMAVYPIGGHIVGHTSHNRVFLRKVAGKPLRIARLVSSPYLPEGEAVFKITERGVEDVEATE</sequence>
<keyword evidence="4 9" id="KW-0227">DNA damage</keyword>
<evidence type="ECO:0000256" key="7">
    <source>
        <dbReference type="ARBA" id="ARBA00023172"/>
    </source>
</evidence>
<dbReference type="SMART" id="SM00382">
    <property type="entry name" value="AAA"/>
    <property type="match status" value="1"/>
</dbReference>
<feature type="binding site" evidence="9">
    <location>
        <begin position="107"/>
        <end position="114"/>
    </location>
    <ligand>
        <name>ATP</name>
        <dbReference type="ChEBI" id="CHEBI:30616"/>
    </ligand>
</feature>
<dbReference type="PIRSF" id="PIRSF005856">
    <property type="entry name" value="Rad51"/>
    <property type="match status" value="1"/>
</dbReference>
<dbReference type="EMBL" id="DTCM01000076">
    <property type="protein sequence ID" value="HGL41202.1"/>
    <property type="molecule type" value="Genomic_DNA"/>
</dbReference>
<dbReference type="FunFam" id="3.40.50.300:FF:002052">
    <property type="entry name" value="DNA repair protein RAD51 homolog"/>
    <property type="match status" value="1"/>
</dbReference>
<dbReference type="GO" id="GO:0006310">
    <property type="term" value="P:DNA recombination"/>
    <property type="evidence" value="ECO:0007669"/>
    <property type="project" value="UniProtKB-UniRule"/>
</dbReference>
<feature type="domain" description="RecA family profile 1" evidence="11">
    <location>
        <begin position="78"/>
        <end position="249"/>
    </location>
</feature>
<dbReference type="InterPro" id="IPR016467">
    <property type="entry name" value="DNA_recomb/repair_RecA-like"/>
</dbReference>
<dbReference type="InterPro" id="IPR013632">
    <property type="entry name" value="Rad51_C"/>
</dbReference>
<dbReference type="InterPro" id="IPR010995">
    <property type="entry name" value="DNA_repair_Rad51/TF_NusA_a-hlx"/>
</dbReference>
<dbReference type="PANTHER" id="PTHR22942">
    <property type="entry name" value="RECA/RAD51/RADA DNA STRAND-PAIRING FAMILY MEMBER"/>
    <property type="match status" value="1"/>
</dbReference>
<name>A0A7C4E0E4_CALS0</name>
<dbReference type="PROSITE" id="PS50162">
    <property type="entry name" value="RECA_2"/>
    <property type="match status" value="1"/>
</dbReference>
<dbReference type="SUPFAM" id="SSF52540">
    <property type="entry name" value="P-loop containing nucleoside triphosphate hydrolases"/>
    <property type="match status" value="1"/>
</dbReference>
<evidence type="ECO:0000256" key="2">
    <source>
        <dbReference type="ARBA" id="ARBA00018144"/>
    </source>
</evidence>
<dbReference type="InterPro" id="IPR020587">
    <property type="entry name" value="RecA_monomer-monomer_interface"/>
</dbReference>
<keyword evidence="6 9" id="KW-0238">DNA-binding</keyword>
<keyword evidence="5 9" id="KW-0067">ATP-binding</keyword>
<evidence type="ECO:0000259" key="12">
    <source>
        <dbReference type="PROSITE" id="PS50163"/>
    </source>
</evidence>
<evidence type="ECO:0000256" key="3">
    <source>
        <dbReference type="ARBA" id="ARBA00022741"/>
    </source>
</evidence>
<dbReference type="Gene3D" id="1.10.150.20">
    <property type="entry name" value="5' to 3' exonuclease, C-terminal subdomain"/>
    <property type="match status" value="1"/>
</dbReference>
<dbReference type="GO" id="GO:0003684">
    <property type="term" value="F:damaged DNA binding"/>
    <property type="evidence" value="ECO:0007669"/>
    <property type="project" value="UniProtKB-UniRule"/>
</dbReference>
<evidence type="ECO:0000256" key="10">
    <source>
        <dbReference type="PIRNR" id="PIRNR005856"/>
    </source>
</evidence>
<dbReference type="GO" id="GO:0140664">
    <property type="term" value="F:ATP-dependent DNA damage sensor activity"/>
    <property type="evidence" value="ECO:0007669"/>
    <property type="project" value="InterPro"/>
</dbReference>
<evidence type="ECO:0000256" key="8">
    <source>
        <dbReference type="ARBA" id="ARBA00025684"/>
    </source>
</evidence>
<evidence type="ECO:0000256" key="6">
    <source>
        <dbReference type="ARBA" id="ARBA00023125"/>
    </source>
</evidence>
<proteinExistence type="inferred from homology"/>
<gene>
    <name evidence="9 14" type="primary">radA</name>
    <name evidence="14" type="ORF">ENT82_01855</name>
    <name evidence="13" type="ORF">ENU43_06020</name>
</gene>
<evidence type="ECO:0000256" key="9">
    <source>
        <dbReference type="HAMAP-Rule" id="MF_00348"/>
    </source>
</evidence>
<keyword evidence="3 9" id="KW-0547">Nucleotide-binding</keyword>
<reference evidence="14" key="1">
    <citation type="journal article" date="2020" name="mSystems">
        <title>Genome- and Community-Level Interaction Insights into Carbon Utilization and Element Cycling Functions of Hydrothermarchaeota in Hydrothermal Sediment.</title>
        <authorList>
            <person name="Zhou Z."/>
            <person name="Liu Y."/>
            <person name="Xu W."/>
            <person name="Pan J."/>
            <person name="Luo Z.H."/>
            <person name="Li M."/>
        </authorList>
    </citation>
    <scope>NUCLEOTIDE SEQUENCE [LARGE SCALE GENOMIC DNA]</scope>
    <source>
        <strain evidence="14">SpSt-613</strain>
        <strain evidence="13">SpSt-669</strain>
    </source>
</reference>
<dbReference type="InterPro" id="IPR020588">
    <property type="entry name" value="RecA_ATP-bd"/>
</dbReference>
<comment type="caution">
    <text evidence="14">The sequence shown here is derived from an EMBL/GenBank/DDBJ whole genome shotgun (WGS) entry which is preliminary data.</text>
</comment>
<dbReference type="PROSITE" id="PS50163">
    <property type="entry name" value="RECA_3"/>
    <property type="match status" value="1"/>
</dbReference>
<evidence type="ECO:0000256" key="5">
    <source>
        <dbReference type="ARBA" id="ARBA00022840"/>
    </source>
</evidence>